<dbReference type="RefSeq" id="XP_060456767.1">
    <property type="nucleotide sequence ID" value="XM_060600144.1"/>
</dbReference>
<evidence type="ECO:0000313" key="3">
    <source>
        <dbReference type="Proteomes" id="UP001233271"/>
    </source>
</evidence>
<dbReference type="GeneID" id="85495372"/>
<reference evidence="2" key="1">
    <citation type="journal article" date="2023" name="BMC Genomics">
        <title>Chromosome-level genome assemblies of Cutaneotrichosporon spp. (Trichosporonales, Basidiomycota) reveal imbalanced evolution between nucleotide sequences and chromosome synteny.</title>
        <authorList>
            <person name="Kobayashi Y."/>
            <person name="Kayamori A."/>
            <person name="Aoki K."/>
            <person name="Shiwa Y."/>
            <person name="Matsutani M."/>
            <person name="Fujita N."/>
            <person name="Sugita T."/>
            <person name="Iwasaki W."/>
            <person name="Tanaka N."/>
            <person name="Takashima M."/>
        </authorList>
    </citation>
    <scope>NUCLEOTIDE SEQUENCE</scope>
    <source>
        <strain evidence="2">HIS019</strain>
    </source>
</reference>
<dbReference type="PANTHER" id="PTHR13490">
    <property type="entry name" value="MITOCHONDRIAL 28S RIBOSOMAL PROTEIN S28"/>
    <property type="match status" value="1"/>
</dbReference>
<accession>A0AA48QVT7</accession>
<dbReference type="KEGG" id="ccac:CcaHIS019_0403220"/>
<dbReference type="GO" id="GO:0003735">
    <property type="term" value="F:structural constituent of ribosome"/>
    <property type="evidence" value="ECO:0007669"/>
    <property type="project" value="InterPro"/>
</dbReference>
<dbReference type="GO" id="GO:0032543">
    <property type="term" value="P:mitochondrial translation"/>
    <property type="evidence" value="ECO:0007669"/>
    <property type="project" value="InterPro"/>
</dbReference>
<dbReference type="AlphaFoldDB" id="A0AA48QVT7"/>
<dbReference type="Proteomes" id="UP001233271">
    <property type="component" value="Chromosome 4"/>
</dbReference>
<gene>
    <name evidence="2" type="primary">RSM24</name>
    <name evidence="2" type="ORF">CcaverHIS019_0403220</name>
</gene>
<evidence type="ECO:0000259" key="1">
    <source>
        <dbReference type="Pfam" id="PF10213"/>
    </source>
</evidence>
<protein>
    <recommendedName>
        <fullName evidence="1">Small ribosomal subunit protein mS35 mitochondrial conserved domain-containing protein</fullName>
    </recommendedName>
</protein>
<keyword evidence="3" id="KW-1185">Reference proteome</keyword>
<dbReference type="GO" id="GO:0005763">
    <property type="term" value="C:mitochondrial small ribosomal subunit"/>
    <property type="evidence" value="ECO:0007669"/>
    <property type="project" value="TreeGrafter"/>
</dbReference>
<dbReference type="Pfam" id="PF10213">
    <property type="entry name" value="MRP-S28"/>
    <property type="match status" value="1"/>
</dbReference>
<organism evidence="2 3">
    <name type="scientific">Cutaneotrichosporon cavernicola</name>
    <dbReference type="NCBI Taxonomy" id="279322"/>
    <lineage>
        <taxon>Eukaryota</taxon>
        <taxon>Fungi</taxon>
        <taxon>Dikarya</taxon>
        <taxon>Basidiomycota</taxon>
        <taxon>Agaricomycotina</taxon>
        <taxon>Tremellomycetes</taxon>
        <taxon>Trichosporonales</taxon>
        <taxon>Trichosporonaceae</taxon>
        <taxon>Cutaneotrichosporon</taxon>
    </lineage>
</organism>
<feature type="domain" description="Small ribosomal subunit protein mS35 mitochondrial conserved" evidence="1">
    <location>
        <begin position="87"/>
        <end position="207"/>
    </location>
</feature>
<dbReference type="PANTHER" id="PTHR13490:SF0">
    <property type="entry name" value="SMALL RIBOSOMAL SUBUNIT PROTEIN MS35"/>
    <property type="match status" value="1"/>
</dbReference>
<dbReference type="InterPro" id="IPR039848">
    <property type="entry name" value="Ribosomal_mS35_mt"/>
</dbReference>
<evidence type="ECO:0000313" key="2">
    <source>
        <dbReference type="EMBL" id="BEI91502.1"/>
    </source>
</evidence>
<name>A0AA48QVT7_9TREE</name>
<proteinExistence type="predicted"/>
<dbReference type="InterPro" id="IPR019349">
    <property type="entry name" value="Ribosomal_mS35_mit"/>
</dbReference>
<sequence>MAGLIRTRVAMATRSFSTSAVARGFGKEPDWDQRNDEESAKYMWDEASTIGYIRLAAIDDVRQLVANMYTDAAALNAQAKTFKPAAGKIRLTTAIDLANPNHEYNQKTVLQAPLSTLPLKDAAAIRRFQLLAGPRWTPGTPGSSELAADGDGWFKLSEARYPAIRMNRKSASDMLERLVEAANDPKSPIPADTPLDGRHLLAKQSKFGGAKRYARREALQRRPDIVGGVKGFPKEWLSTEAQDKLKA</sequence>
<dbReference type="EMBL" id="AP028215">
    <property type="protein sequence ID" value="BEI91502.1"/>
    <property type="molecule type" value="Genomic_DNA"/>
</dbReference>